<dbReference type="Proteomes" id="UP000271374">
    <property type="component" value="Unassembled WGS sequence"/>
</dbReference>
<evidence type="ECO:0000256" key="3">
    <source>
        <dbReference type="ARBA" id="ARBA00022692"/>
    </source>
</evidence>
<reference evidence="8 9" key="1">
    <citation type="submission" date="2018-12" db="EMBL/GenBank/DDBJ databases">
        <title>Bacillus yapensis draft genome sequence.</title>
        <authorList>
            <person name="Yu L."/>
            <person name="Xu X."/>
            <person name="Tang X."/>
        </authorList>
    </citation>
    <scope>NUCLEOTIDE SEQUENCE [LARGE SCALE GENOMIC DNA]</scope>
    <source>
        <strain evidence="8 9">XXST-01</strain>
    </source>
</reference>
<dbReference type="InterPro" id="IPR052528">
    <property type="entry name" value="Sugar_transport-like"/>
</dbReference>
<feature type="transmembrane region" description="Helical" evidence="6">
    <location>
        <begin position="291"/>
        <end position="318"/>
    </location>
</feature>
<feature type="transmembrane region" description="Helical" evidence="6">
    <location>
        <begin position="339"/>
        <end position="372"/>
    </location>
</feature>
<proteinExistence type="predicted"/>
<dbReference type="RefSeq" id="WP_126406856.1">
    <property type="nucleotide sequence ID" value="NZ_RXNT01000003.1"/>
</dbReference>
<feature type="transmembrane region" description="Helical" evidence="6">
    <location>
        <begin position="68"/>
        <end position="87"/>
    </location>
</feature>
<feature type="transmembrane region" description="Helical" evidence="6">
    <location>
        <begin position="268"/>
        <end position="285"/>
    </location>
</feature>
<gene>
    <name evidence="8" type="ORF">EKG37_04640</name>
</gene>
<dbReference type="PROSITE" id="PS50850">
    <property type="entry name" value="MFS"/>
    <property type="match status" value="1"/>
</dbReference>
<keyword evidence="3 6" id="KW-0812">Transmembrane</keyword>
<dbReference type="PANTHER" id="PTHR23526">
    <property type="entry name" value="INTEGRAL MEMBRANE TRANSPORT PROTEIN-RELATED"/>
    <property type="match status" value="1"/>
</dbReference>
<evidence type="ECO:0000313" key="9">
    <source>
        <dbReference type="Proteomes" id="UP000271374"/>
    </source>
</evidence>
<feature type="domain" description="Major facilitator superfamily (MFS) profile" evidence="7">
    <location>
        <begin position="3"/>
        <end position="380"/>
    </location>
</feature>
<dbReference type="InterPro" id="IPR020846">
    <property type="entry name" value="MFS_dom"/>
</dbReference>
<feature type="transmembrane region" description="Helical" evidence="6">
    <location>
        <begin position="238"/>
        <end position="256"/>
    </location>
</feature>
<dbReference type="InterPro" id="IPR001958">
    <property type="entry name" value="Tet-R_TetA/multi-R_MdtG-like"/>
</dbReference>
<evidence type="ECO:0000256" key="2">
    <source>
        <dbReference type="ARBA" id="ARBA00022448"/>
    </source>
</evidence>
<dbReference type="InterPro" id="IPR011701">
    <property type="entry name" value="MFS"/>
</dbReference>
<organism evidence="8 9">
    <name type="scientific">Bacillus yapensis</name>
    <dbReference type="NCBI Taxonomy" id="2492960"/>
    <lineage>
        <taxon>Bacteria</taxon>
        <taxon>Bacillati</taxon>
        <taxon>Bacillota</taxon>
        <taxon>Bacilli</taxon>
        <taxon>Bacillales</taxon>
        <taxon>Bacillaceae</taxon>
        <taxon>Bacillus</taxon>
    </lineage>
</organism>
<keyword evidence="2" id="KW-0813">Transport</keyword>
<dbReference type="Gene3D" id="1.20.1250.20">
    <property type="entry name" value="MFS general substrate transporter like domains"/>
    <property type="match status" value="1"/>
</dbReference>
<feature type="transmembrane region" description="Helical" evidence="6">
    <location>
        <begin position="93"/>
        <end position="115"/>
    </location>
</feature>
<dbReference type="AlphaFoldDB" id="A0A431WII4"/>
<dbReference type="PANTHER" id="PTHR23526:SF4">
    <property type="entry name" value="INTEGRAL MEMBRANE TRANSPORT PROTEIN"/>
    <property type="match status" value="1"/>
</dbReference>
<evidence type="ECO:0000256" key="1">
    <source>
        <dbReference type="ARBA" id="ARBA00004651"/>
    </source>
</evidence>
<accession>A0A431WII4</accession>
<dbReference type="Pfam" id="PF07690">
    <property type="entry name" value="MFS_1"/>
    <property type="match status" value="2"/>
</dbReference>
<feature type="transmembrane region" description="Helical" evidence="6">
    <location>
        <begin position="205"/>
        <end position="226"/>
    </location>
</feature>
<evidence type="ECO:0000259" key="7">
    <source>
        <dbReference type="PROSITE" id="PS50850"/>
    </source>
</evidence>
<name>A0A431WII4_9BACI</name>
<sequence length="392" mass="42407">MKNHYIYLISALFVLLPVAAVRPMTSLFAETLDATMTEIGFITACYSVTPFLLAIFAGRFVDKYGEKIPILIGSVSLVIALILPYLFPVLLTLYISQLILGGAQLLAIVAIQNGVASSVPPSKRDQAFANMSLFTSLGLMFGPLIGGYSTEHLGFQHSFLLFVFFSIVPLVLSLIIKKSNQQKLNSDKIKTMGVRKLLSIPKLKLSIFISMINLAAIDIFNVYYPLYSSSIGMSPSEIGWILTITALASVAIRVFISTLTEKLGRAKLISIFMFCGAVSYLAVPLTSYYPLIILISILLGCGLGITQPLTTIVSYNLAPIGHTGEVLGIRLAGNRFSQIITPVIFAGISNLIGLGAIFIFEAILLGAGAVLAKGIRTREGPTMKKKPKIRSM</sequence>
<feature type="transmembrane region" description="Helical" evidence="6">
    <location>
        <begin position="127"/>
        <end position="146"/>
    </location>
</feature>
<feature type="transmembrane region" description="Helical" evidence="6">
    <location>
        <begin position="39"/>
        <end position="61"/>
    </location>
</feature>
<dbReference type="SUPFAM" id="SSF103473">
    <property type="entry name" value="MFS general substrate transporter"/>
    <property type="match status" value="1"/>
</dbReference>
<dbReference type="CDD" id="cd17325">
    <property type="entry name" value="MFS_MdtG_SLC18_like"/>
    <property type="match status" value="1"/>
</dbReference>
<dbReference type="GO" id="GO:0022857">
    <property type="term" value="F:transmembrane transporter activity"/>
    <property type="evidence" value="ECO:0007669"/>
    <property type="project" value="InterPro"/>
</dbReference>
<evidence type="ECO:0000256" key="6">
    <source>
        <dbReference type="SAM" id="Phobius"/>
    </source>
</evidence>
<dbReference type="InterPro" id="IPR036259">
    <property type="entry name" value="MFS_trans_sf"/>
</dbReference>
<evidence type="ECO:0000256" key="5">
    <source>
        <dbReference type="ARBA" id="ARBA00023136"/>
    </source>
</evidence>
<feature type="transmembrane region" description="Helical" evidence="6">
    <location>
        <begin position="158"/>
        <end position="176"/>
    </location>
</feature>
<dbReference type="EMBL" id="RXNT01000003">
    <property type="protein sequence ID" value="RTR35177.1"/>
    <property type="molecule type" value="Genomic_DNA"/>
</dbReference>
<comment type="subcellular location">
    <subcellularLocation>
        <location evidence="1">Cell membrane</location>
        <topology evidence="1">Multi-pass membrane protein</topology>
    </subcellularLocation>
</comment>
<comment type="caution">
    <text evidence="8">The sequence shown here is derived from an EMBL/GenBank/DDBJ whole genome shotgun (WGS) entry which is preliminary data.</text>
</comment>
<keyword evidence="4 6" id="KW-1133">Transmembrane helix</keyword>
<dbReference type="GO" id="GO:0005886">
    <property type="term" value="C:plasma membrane"/>
    <property type="evidence" value="ECO:0007669"/>
    <property type="project" value="UniProtKB-SubCell"/>
</dbReference>
<dbReference type="PRINTS" id="PR01035">
    <property type="entry name" value="TCRTETA"/>
</dbReference>
<dbReference type="OrthoDB" id="4822895at2"/>
<keyword evidence="9" id="KW-1185">Reference proteome</keyword>
<keyword evidence="5 6" id="KW-0472">Membrane</keyword>
<protein>
    <submittedName>
        <fullName evidence="8">MFS transporter</fullName>
    </submittedName>
</protein>
<evidence type="ECO:0000256" key="4">
    <source>
        <dbReference type="ARBA" id="ARBA00022989"/>
    </source>
</evidence>
<evidence type="ECO:0000313" key="8">
    <source>
        <dbReference type="EMBL" id="RTR35177.1"/>
    </source>
</evidence>